<sequence length="149" mass="16739">MVKHLTPSALAIIMLAMLALMTIHCVSCSEDPTIKNHPSSDVNITPWTGKWMNGFVQLSPNYYSARILNGMSFDQVKFEFKVSSGSAVNVAIKKNSVPKNWQDVDYRWLDEQSQGSFLYSGIGPNDIFYVMINGASATWNLYALNFEFN</sequence>
<keyword evidence="1" id="KW-0732">Signal</keyword>
<accession>A0AA88G860</accession>
<gene>
    <name evidence="2" type="ORF">C9374_012107</name>
</gene>
<organism evidence="2 3">
    <name type="scientific">Naegleria lovaniensis</name>
    <name type="common">Amoeba</name>
    <dbReference type="NCBI Taxonomy" id="51637"/>
    <lineage>
        <taxon>Eukaryota</taxon>
        <taxon>Discoba</taxon>
        <taxon>Heterolobosea</taxon>
        <taxon>Tetramitia</taxon>
        <taxon>Eutetramitia</taxon>
        <taxon>Vahlkampfiidae</taxon>
        <taxon>Naegleria</taxon>
    </lineage>
</organism>
<feature type="chain" id="PRO_5041668641" evidence="1">
    <location>
        <begin position="29"/>
        <end position="149"/>
    </location>
</feature>
<evidence type="ECO:0000256" key="1">
    <source>
        <dbReference type="SAM" id="SignalP"/>
    </source>
</evidence>
<evidence type="ECO:0000313" key="3">
    <source>
        <dbReference type="Proteomes" id="UP000816034"/>
    </source>
</evidence>
<keyword evidence="3" id="KW-1185">Reference proteome</keyword>
<name>A0AA88G860_NAELO</name>
<protein>
    <submittedName>
        <fullName evidence="2">Uncharacterized protein</fullName>
    </submittedName>
</protein>
<dbReference type="AlphaFoldDB" id="A0AA88G860"/>
<evidence type="ECO:0000313" key="2">
    <source>
        <dbReference type="EMBL" id="KAG2373500.1"/>
    </source>
</evidence>
<dbReference type="Proteomes" id="UP000816034">
    <property type="component" value="Unassembled WGS sequence"/>
</dbReference>
<dbReference type="RefSeq" id="XP_044542674.1">
    <property type="nucleotide sequence ID" value="XM_044687837.1"/>
</dbReference>
<dbReference type="GeneID" id="68104561"/>
<comment type="caution">
    <text evidence="2">The sequence shown here is derived from an EMBL/GenBank/DDBJ whole genome shotgun (WGS) entry which is preliminary data.</text>
</comment>
<reference evidence="2 3" key="1">
    <citation type="journal article" date="2018" name="BMC Genomics">
        <title>The genome of Naegleria lovaniensis, the basis for a comparative approach to unravel pathogenicity factors of the human pathogenic amoeba N. fowleri.</title>
        <authorList>
            <person name="Liechti N."/>
            <person name="Schurch N."/>
            <person name="Bruggmann R."/>
            <person name="Wittwer M."/>
        </authorList>
    </citation>
    <scope>NUCLEOTIDE SEQUENCE [LARGE SCALE GENOMIC DNA]</scope>
    <source>
        <strain evidence="2 3">ATCC 30569</strain>
    </source>
</reference>
<proteinExistence type="predicted"/>
<dbReference type="EMBL" id="PYSW02000054">
    <property type="protein sequence ID" value="KAG2373500.1"/>
    <property type="molecule type" value="Genomic_DNA"/>
</dbReference>
<feature type="signal peptide" evidence="1">
    <location>
        <begin position="1"/>
        <end position="28"/>
    </location>
</feature>